<organism evidence="1 2">
    <name type="scientific">Novosphingobium album</name>
    <name type="common">ex Liu et al. 2023</name>
    <dbReference type="NCBI Taxonomy" id="3031130"/>
    <lineage>
        <taxon>Bacteria</taxon>
        <taxon>Pseudomonadati</taxon>
        <taxon>Pseudomonadota</taxon>
        <taxon>Alphaproteobacteria</taxon>
        <taxon>Sphingomonadales</taxon>
        <taxon>Sphingomonadaceae</taxon>
        <taxon>Novosphingobium</taxon>
    </lineage>
</organism>
<gene>
    <name evidence="1" type="ORF">PYV00_14885</name>
</gene>
<protein>
    <submittedName>
        <fullName evidence="1">Uncharacterized protein</fullName>
    </submittedName>
</protein>
<dbReference type="Proteomes" id="UP001216253">
    <property type="component" value="Unassembled WGS sequence"/>
</dbReference>
<name>A0ABT5WSH1_9SPHN</name>
<dbReference type="EMBL" id="JARESE010000049">
    <property type="protein sequence ID" value="MDE8652990.1"/>
    <property type="molecule type" value="Genomic_DNA"/>
</dbReference>
<evidence type="ECO:0000313" key="1">
    <source>
        <dbReference type="EMBL" id="MDE8652990.1"/>
    </source>
</evidence>
<proteinExistence type="predicted"/>
<sequence length="45" mass="4996">MKRILSTLSSILPRGALPQFAAMPQTAGQTLSRRELQRIVAQMID</sequence>
<keyword evidence="2" id="KW-1185">Reference proteome</keyword>
<evidence type="ECO:0000313" key="2">
    <source>
        <dbReference type="Proteomes" id="UP001216253"/>
    </source>
</evidence>
<reference evidence="1 2" key="1">
    <citation type="submission" date="2023-03" db="EMBL/GenBank/DDBJ databases">
        <title>NovoSphingobium album sp. nov. isolated from polycyclic aromatic hydrocarbons- and heavy-metal polluted soil.</title>
        <authorList>
            <person name="Liu Z."/>
            <person name="Wang K."/>
        </authorList>
    </citation>
    <scope>NUCLEOTIDE SEQUENCE [LARGE SCALE GENOMIC DNA]</scope>
    <source>
        <strain evidence="1 2">H3SJ31-1</strain>
    </source>
</reference>
<comment type="caution">
    <text evidence="1">The sequence shown here is derived from an EMBL/GenBank/DDBJ whole genome shotgun (WGS) entry which is preliminary data.</text>
</comment>
<accession>A0ABT5WSH1</accession>
<dbReference type="RefSeq" id="WP_275229091.1">
    <property type="nucleotide sequence ID" value="NZ_JARESE010000049.1"/>
</dbReference>